<reference evidence="2 3" key="1">
    <citation type="submission" date="2023-01" db="EMBL/GenBank/DDBJ databases">
        <title>Cultivation and genomic characterization of new, ubiquitous marine nitrite-oxidizing bacteria from the Nitrospirales.</title>
        <authorList>
            <person name="Mueller A.J."/>
            <person name="Daebeler A."/>
            <person name="Herbold C.W."/>
            <person name="Kirkegaard R.H."/>
            <person name="Daims H."/>
        </authorList>
    </citation>
    <scope>NUCLEOTIDE SEQUENCE [LARGE SCALE GENOMIC DNA]</scope>
    <source>
        <strain evidence="2 3">DK</strain>
    </source>
</reference>
<dbReference type="InterPro" id="IPR029044">
    <property type="entry name" value="Nucleotide-diphossugar_trans"/>
</dbReference>
<dbReference type="InterPro" id="IPR001173">
    <property type="entry name" value="Glyco_trans_2-like"/>
</dbReference>
<protein>
    <submittedName>
        <fullName evidence="2">Glycosyltransferase family A protein</fullName>
    </submittedName>
</protein>
<dbReference type="RefSeq" id="WP_312741075.1">
    <property type="nucleotide sequence ID" value="NZ_CP116968.1"/>
</dbReference>
<dbReference type="SUPFAM" id="SSF53448">
    <property type="entry name" value="Nucleotide-diphospho-sugar transferases"/>
    <property type="match status" value="1"/>
</dbReference>
<dbReference type="Pfam" id="PF00535">
    <property type="entry name" value="Glycos_transf_2"/>
    <property type="match status" value="1"/>
</dbReference>
<evidence type="ECO:0000313" key="3">
    <source>
        <dbReference type="Proteomes" id="UP001302494"/>
    </source>
</evidence>
<dbReference type="PANTHER" id="PTHR22916:SF3">
    <property type="entry name" value="UDP-GLCNAC:BETAGAL BETA-1,3-N-ACETYLGLUCOSAMINYLTRANSFERASE-LIKE PROTEIN 1"/>
    <property type="match status" value="1"/>
</dbReference>
<dbReference type="EMBL" id="CP116968">
    <property type="protein sequence ID" value="WNM60399.1"/>
    <property type="molecule type" value="Genomic_DNA"/>
</dbReference>
<accession>A0AA96GDZ6</accession>
<dbReference type="KEGG" id="nneo:PQG83_11550"/>
<dbReference type="PANTHER" id="PTHR22916">
    <property type="entry name" value="GLYCOSYLTRANSFERASE"/>
    <property type="match status" value="1"/>
</dbReference>
<feature type="domain" description="Glycosyltransferase 2-like" evidence="1">
    <location>
        <begin position="8"/>
        <end position="131"/>
    </location>
</feature>
<dbReference type="Proteomes" id="UP001302494">
    <property type="component" value="Chromosome"/>
</dbReference>
<keyword evidence="3" id="KW-1185">Reference proteome</keyword>
<dbReference type="Gene3D" id="3.90.550.10">
    <property type="entry name" value="Spore Coat Polysaccharide Biosynthesis Protein SpsA, Chain A"/>
    <property type="match status" value="1"/>
</dbReference>
<evidence type="ECO:0000259" key="1">
    <source>
        <dbReference type="Pfam" id="PF00535"/>
    </source>
</evidence>
<dbReference type="GO" id="GO:0016758">
    <property type="term" value="F:hexosyltransferase activity"/>
    <property type="evidence" value="ECO:0007669"/>
    <property type="project" value="UniProtKB-ARBA"/>
</dbReference>
<sequence>MLANPKVTVFIPAYNREKYIGDAIESILAQTFTNFEILLIDDGSKDRTIEIMRSYQDPRVRIIRNEHNLGIPKTRNKGIEQARGEYIAMLDSDDRAYPIRLEKQVNFLDAHHDYAQVGSWCRMMDEQGRPLKRIKRQPILPEDVDIQLLFRCSLSNRSIMARTEILREYGYRNDYPRCQDYDLHVRLAQKYKLANLPECLVYGRIHADQITSQTEELGDEKKRAIIRHQLNVLGVPFTEEDLGPHLTLSRMRKSQFTPDRDYLQWAENWLLKLQEANLQTHRYSQRAMAQAVREKWIRTCWAAWKGMGWKALKYYVHSPLRKSLGNTIREHVLT</sequence>
<evidence type="ECO:0000313" key="2">
    <source>
        <dbReference type="EMBL" id="WNM60399.1"/>
    </source>
</evidence>
<proteinExistence type="predicted"/>
<organism evidence="2 3">
    <name type="scientific">Candidatus Nitrospira neomarina</name>
    <dbReference type="NCBI Taxonomy" id="3020899"/>
    <lineage>
        <taxon>Bacteria</taxon>
        <taxon>Pseudomonadati</taxon>
        <taxon>Nitrospirota</taxon>
        <taxon>Nitrospiria</taxon>
        <taxon>Nitrospirales</taxon>
        <taxon>Nitrospiraceae</taxon>
        <taxon>Nitrospira</taxon>
    </lineage>
</organism>
<name>A0AA96GDZ6_9BACT</name>
<dbReference type="AlphaFoldDB" id="A0AA96GDZ6"/>
<dbReference type="CDD" id="cd00761">
    <property type="entry name" value="Glyco_tranf_GTA_type"/>
    <property type="match status" value="1"/>
</dbReference>
<gene>
    <name evidence="2" type="ORF">PQG83_11550</name>
</gene>